<evidence type="ECO:0000313" key="2">
    <source>
        <dbReference type="EMBL" id="MFH8133452.1"/>
    </source>
</evidence>
<keyword evidence="1" id="KW-0472">Membrane</keyword>
<proteinExistence type="predicted"/>
<evidence type="ECO:0000313" key="3">
    <source>
        <dbReference type="Proteomes" id="UP001611251"/>
    </source>
</evidence>
<feature type="transmembrane region" description="Helical" evidence="1">
    <location>
        <begin position="56"/>
        <end position="74"/>
    </location>
</feature>
<feature type="transmembrane region" description="Helical" evidence="1">
    <location>
        <begin position="12"/>
        <end position="36"/>
    </location>
</feature>
<keyword evidence="1" id="KW-1133">Transmembrane helix</keyword>
<dbReference type="RefSeq" id="WP_397212400.1">
    <property type="nucleotide sequence ID" value="NZ_JBGFSN010000003.1"/>
</dbReference>
<comment type="caution">
    <text evidence="2">The sequence shown here is derived from an EMBL/GenBank/DDBJ whole genome shotgun (WGS) entry which is preliminary data.</text>
</comment>
<keyword evidence="3" id="KW-1185">Reference proteome</keyword>
<evidence type="ECO:0000256" key="1">
    <source>
        <dbReference type="SAM" id="Phobius"/>
    </source>
</evidence>
<dbReference type="Proteomes" id="UP001611251">
    <property type="component" value="Unassembled WGS sequence"/>
</dbReference>
<sequence>MKKYLLLRFVMTFSICFFAIFFMAAVIFFIMRIFAFYWIGGDFLFSYADIVRALKIGGYCSLLCSAGGWVLCWLNKKINS</sequence>
<protein>
    <submittedName>
        <fullName evidence="2">Uncharacterized protein</fullName>
    </submittedName>
</protein>
<reference evidence="2 3" key="1">
    <citation type="submission" date="2024-08" db="EMBL/GenBank/DDBJ databases">
        <title>Pantoea ronii - a newly identified human opportunistic pathogen.</title>
        <authorList>
            <person name="Keidar-Friedman D."/>
            <person name="Sorek N."/>
            <person name="Leshin-Carmel D."/>
            <person name="Tsur A."/>
            <person name="Amsalem M."/>
            <person name="Tolkach D."/>
            <person name="Brosh-Nissimov T."/>
        </authorList>
    </citation>
    <scope>NUCLEOTIDE SEQUENCE [LARGE SCALE GENOMIC DNA]</scope>
    <source>
        <strain evidence="2 3">AA23256</strain>
    </source>
</reference>
<name>A0ABW7PT24_9GAMM</name>
<accession>A0ABW7PT24</accession>
<gene>
    <name evidence="2" type="ORF">ABU178_04550</name>
</gene>
<organism evidence="2 3">
    <name type="scientific">Pantoea osteomyelitidis</name>
    <dbReference type="NCBI Taxonomy" id="3230026"/>
    <lineage>
        <taxon>Bacteria</taxon>
        <taxon>Pseudomonadati</taxon>
        <taxon>Pseudomonadota</taxon>
        <taxon>Gammaproteobacteria</taxon>
        <taxon>Enterobacterales</taxon>
        <taxon>Erwiniaceae</taxon>
        <taxon>Pantoea</taxon>
    </lineage>
</organism>
<dbReference type="EMBL" id="JBGFSN010000003">
    <property type="protein sequence ID" value="MFH8133452.1"/>
    <property type="molecule type" value="Genomic_DNA"/>
</dbReference>
<keyword evidence="1" id="KW-0812">Transmembrane</keyword>